<feature type="domain" description="Major facilitator superfamily (MFS) profile" evidence="3">
    <location>
        <begin position="1"/>
        <end position="554"/>
    </location>
</feature>
<dbReference type="SUPFAM" id="SSF103473">
    <property type="entry name" value="MFS general substrate transporter"/>
    <property type="match status" value="1"/>
</dbReference>
<evidence type="ECO:0000313" key="4">
    <source>
        <dbReference type="EMBL" id="KAL3853196.1"/>
    </source>
</evidence>
<organism evidence="4 5">
    <name type="scientific">Sinanodonta woodiana</name>
    <name type="common">Chinese pond mussel</name>
    <name type="synonym">Anodonta woodiana</name>
    <dbReference type="NCBI Taxonomy" id="1069815"/>
    <lineage>
        <taxon>Eukaryota</taxon>
        <taxon>Metazoa</taxon>
        <taxon>Spiralia</taxon>
        <taxon>Lophotrochozoa</taxon>
        <taxon>Mollusca</taxon>
        <taxon>Bivalvia</taxon>
        <taxon>Autobranchia</taxon>
        <taxon>Heteroconchia</taxon>
        <taxon>Palaeoheterodonta</taxon>
        <taxon>Unionida</taxon>
        <taxon>Unionoidea</taxon>
        <taxon>Unionidae</taxon>
        <taxon>Unioninae</taxon>
        <taxon>Sinanodonta</taxon>
    </lineage>
</organism>
<dbReference type="Proteomes" id="UP001634394">
    <property type="component" value="Unassembled WGS sequence"/>
</dbReference>
<keyword evidence="2" id="KW-1133">Transmembrane helix</keyword>
<feature type="transmembrane region" description="Helical" evidence="2">
    <location>
        <begin position="439"/>
        <end position="458"/>
    </location>
</feature>
<dbReference type="PANTHER" id="PTHR11360:SF284">
    <property type="entry name" value="EG:103B4.3 PROTEIN-RELATED"/>
    <property type="match status" value="1"/>
</dbReference>
<feature type="transmembrane region" description="Helical" evidence="2">
    <location>
        <begin position="50"/>
        <end position="71"/>
    </location>
</feature>
<evidence type="ECO:0000313" key="5">
    <source>
        <dbReference type="Proteomes" id="UP001634394"/>
    </source>
</evidence>
<feature type="transmembrane region" description="Helical" evidence="2">
    <location>
        <begin position="464"/>
        <end position="487"/>
    </location>
</feature>
<keyword evidence="2" id="KW-0472">Membrane</keyword>
<evidence type="ECO:0000256" key="2">
    <source>
        <dbReference type="SAM" id="Phobius"/>
    </source>
</evidence>
<feature type="transmembrane region" description="Helical" evidence="2">
    <location>
        <begin position="368"/>
        <end position="388"/>
    </location>
</feature>
<dbReference type="InterPro" id="IPR050327">
    <property type="entry name" value="Proton-linked_MCT"/>
</dbReference>
<dbReference type="EMBL" id="JBJQND010000015">
    <property type="protein sequence ID" value="KAL3853196.1"/>
    <property type="molecule type" value="Genomic_DNA"/>
</dbReference>
<dbReference type="InterPro" id="IPR036259">
    <property type="entry name" value="MFS_trans_sf"/>
</dbReference>
<keyword evidence="5" id="KW-1185">Reference proteome</keyword>
<dbReference type="Gene3D" id="1.20.1250.20">
    <property type="entry name" value="MFS general substrate transporter like domains"/>
    <property type="match status" value="2"/>
</dbReference>
<feature type="transmembrane region" description="Helical" evidence="2">
    <location>
        <begin position="408"/>
        <end position="427"/>
    </location>
</feature>
<feature type="transmembrane region" description="Helical" evidence="2">
    <location>
        <begin position="530"/>
        <end position="552"/>
    </location>
</feature>
<feature type="transmembrane region" description="Helical" evidence="2">
    <location>
        <begin position="167"/>
        <end position="186"/>
    </location>
</feature>
<dbReference type="InterPro" id="IPR011701">
    <property type="entry name" value="MFS"/>
</dbReference>
<sequence>MKNAVDGSWGWVIVAAAFSVGFLVDGLRYSFGLIYIHLLVYFRGGKSQTAWVKSTFVGTLNIIAPVASILTKRFGCRPITIIGSILASTGFILSLFATDLFHMYITFGIISGAGCGLMMLPTIVAVSQSFSKRKAIAMGIAVCGSSVGTFVLSPITEMLLDTYGWKGTMLIEAGIILNCIVGASMYKTPSVVNENVRQKVKSDSQEEEALLKQQMSTLHQNQEDEVNDHNTECVEENIINGHVKTADKTAVSSRIPSNCLISGQDEDGLNVHTINTIIVSPPERMPYDGIDISNPNICRTQHPSHTCSLQTGRQSNAHNVPEQARDTTPPVIIKEDVTVSTDTSSKPSSNKHGTRCFQSFKNLFKVSLLKDASFQIFLLSTIILSLFYDVPFVYLPDYTLEKGYSESEAAWLLSAIGIANTIGRVLLGWLGDRPKVNRFVLYNMTLVVAGTTTVLSLFCVNYVLLVINFVVFGIALGGYVALCPIVLSDLFGEDSIADSFGFSCFVGGVCSLVGSPFAGWLFDKTGRYDLTFIATGIGLAFSGLVMFLISLCRRMQRGHLRLTKCIS</sequence>
<dbReference type="CDD" id="cd17352">
    <property type="entry name" value="MFS_MCT_SLC16"/>
    <property type="match status" value="1"/>
</dbReference>
<feature type="transmembrane region" description="Helical" evidence="2">
    <location>
        <begin position="12"/>
        <end position="38"/>
    </location>
</feature>
<feature type="transmembrane region" description="Helical" evidence="2">
    <location>
        <begin position="136"/>
        <end position="155"/>
    </location>
</feature>
<dbReference type="InterPro" id="IPR020846">
    <property type="entry name" value="MFS_dom"/>
</dbReference>
<evidence type="ECO:0000259" key="3">
    <source>
        <dbReference type="PROSITE" id="PS50850"/>
    </source>
</evidence>
<name>A0ABD3UVZ7_SINWO</name>
<proteinExistence type="predicted"/>
<keyword evidence="2" id="KW-0812">Transmembrane</keyword>
<dbReference type="Pfam" id="PF07690">
    <property type="entry name" value="MFS_1"/>
    <property type="match status" value="2"/>
</dbReference>
<dbReference type="AlphaFoldDB" id="A0ABD3UVZ7"/>
<dbReference type="GO" id="GO:0016020">
    <property type="term" value="C:membrane"/>
    <property type="evidence" value="ECO:0007669"/>
    <property type="project" value="UniProtKB-SubCell"/>
</dbReference>
<protein>
    <recommendedName>
        <fullName evidence="3">Major facilitator superfamily (MFS) profile domain-containing protein</fullName>
    </recommendedName>
</protein>
<gene>
    <name evidence="4" type="ORF">ACJMK2_016757</name>
</gene>
<evidence type="ECO:0000256" key="1">
    <source>
        <dbReference type="ARBA" id="ARBA00004141"/>
    </source>
</evidence>
<accession>A0ABD3UVZ7</accession>
<feature type="transmembrane region" description="Helical" evidence="2">
    <location>
        <begin position="78"/>
        <end position="97"/>
    </location>
</feature>
<feature type="transmembrane region" description="Helical" evidence="2">
    <location>
        <begin position="499"/>
        <end position="518"/>
    </location>
</feature>
<reference evidence="4 5" key="1">
    <citation type="submission" date="2024-11" db="EMBL/GenBank/DDBJ databases">
        <title>Chromosome-level genome assembly of the freshwater bivalve Anodonta woodiana.</title>
        <authorList>
            <person name="Chen X."/>
        </authorList>
    </citation>
    <scope>NUCLEOTIDE SEQUENCE [LARGE SCALE GENOMIC DNA]</scope>
    <source>
        <strain evidence="4">MN2024</strain>
        <tissue evidence="4">Gills</tissue>
    </source>
</reference>
<comment type="subcellular location">
    <subcellularLocation>
        <location evidence="1">Membrane</location>
        <topology evidence="1">Multi-pass membrane protein</topology>
    </subcellularLocation>
</comment>
<feature type="transmembrane region" description="Helical" evidence="2">
    <location>
        <begin position="103"/>
        <end position="124"/>
    </location>
</feature>
<dbReference type="PANTHER" id="PTHR11360">
    <property type="entry name" value="MONOCARBOXYLATE TRANSPORTER"/>
    <property type="match status" value="1"/>
</dbReference>
<comment type="caution">
    <text evidence="4">The sequence shown here is derived from an EMBL/GenBank/DDBJ whole genome shotgun (WGS) entry which is preliminary data.</text>
</comment>
<dbReference type="PROSITE" id="PS50850">
    <property type="entry name" value="MFS"/>
    <property type="match status" value="1"/>
</dbReference>